<reference evidence="2" key="1">
    <citation type="submission" date="2023-05" db="EMBL/GenBank/DDBJ databases">
        <title>Nepenthes gracilis genome sequencing.</title>
        <authorList>
            <person name="Fukushima K."/>
        </authorList>
    </citation>
    <scope>NUCLEOTIDE SEQUENCE</scope>
    <source>
        <strain evidence="2">SING2019-196</strain>
    </source>
</reference>
<feature type="domain" description="Integrase zinc-binding" evidence="1">
    <location>
        <begin position="29"/>
        <end position="77"/>
    </location>
</feature>
<dbReference type="GO" id="GO:0003676">
    <property type="term" value="F:nucleic acid binding"/>
    <property type="evidence" value="ECO:0007669"/>
    <property type="project" value="InterPro"/>
</dbReference>
<dbReference type="InterPro" id="IPR041588">
    <property type="entry name" value="Integrase_H2C2"/>
</dbReference>
<dbReference type="EMBL" id="BSYO01000023">
    <property type="protein sequence ID" value="GMH21491.1"/>
    <property type="molecule type" value="Genomic_DNA"/>
</dbReference>
<sequence>MVVDGRLYRRGCSTPYLCYLTPEEADYALGEVHLGICGSHVGGKNLAFKIMRQGYYWPSMKKDALEFVKKCESCQLHGNLHHQPSADLKSLQAPWPFAQWGLDILDPFPSPRVNIIIRRFGVPEVVITDNGTQFLGKRFTKYCTSLGIKLVHISVAYLQANGRWRSRTVRYSTG</sequence>
<dbReference type="Gene3D" id="1.10.340.70">
    <property type="match status" value="1"/>
</dbReference>
<dbReference type="PANTHER" id="PTHR37984:SF5">
    <property type="entry name" value="PROTEIN NYNRIN-LIKE"/>
    <property type="match status" value="1"/>
</dbReference>
<dbReference type="Gene3D" id="3.30.420.10">
    <property type="entry name" value="Ribonuclease H-like superfamily/Ribonuclease H"/>
    <property type="match status" value="1"/>
</dbReference>
<dbReference type="SUPFAM" id="SSF53098">
    <property type="entry name" value="Ribonuclease H-like"/>
    <property type="match status" value="1"/>
</dbReference>
<dbReference type="PANTHER" id="PTHR37984">
    <property type="entry name" value="PROTEIN CBG26694"/>
    <property type="match status" value="1"/>
</dbReference>
<evidence type="ECO:0000313" key="3">
    <source>
        <dbReference type="Proteomes" id="UP001279734"/>
    </source>
</evidence>
<evidence type="ECO:0000259" key="1">
    <source>
        <dbReference type="Pfam" id="PF17921"/>
    </source>
</evidence>
<dbReference type="Pfam" id="PF17921">
    <property type="entry name" value="Integrase_H2C2"/>
    <property type="match status" value="1"/>
</dbReference>
<name>A0AAD3T2N0_NEPGR</name>
<keyword evidence="3" id="KW-1185">Reference proteome</keyword>
<accession>A0AAD3T2N0</accession>
<dbReference type="InterPro" id="IPR050951">
    <property type="entry name" value="Retrovirus_Pol_polyprotein"/>
</dbReference>
<proteinExistence type="predicted"/>
<organism evidence="2 3">
    <name type="scientific">Nepenthes gracilis</name>
    <name type="common">Slender pitcher plant</name>
    <dbReference type="NCBI Taxonomy" id="150966"/>
    <lineage>
        <taxon>Eukaryota</taxon>
        <taxon>Viridiplantae</taxon>
        <taxon>Streptophyta</taxon>
        <taxon>Embryophyta</taxon>
        <taxon>Tracheophyta</taxon>
        <taxon>Spermatophyta</taxon>
        <taxon>Magnoliopsida</taxon>
        <taxon>eudicotyledons</taxon>
        <taxon>Gunneridae</taxon>
        <taxon>Pentapetalae</taxon>
        <taxon>Caryophyllales</taxon>
        <taxon>Nepenthaceae</taxon>
        <taxon>Nepenthes</taxon>
    </lineage>
</organism>
<gene>
    <name evidence="2" type="ORF">Nepgr_023333</name>
</gene>
<comment type="caution">
    <text evidence="2">The sequence shown here is derived from an EMBL/GenBank/DDBJ whole genome shotgun (WGS) entry which is preliminary data.</text>
</comment>
<dbReference type="InterPro" id="IPR036397">
    <property type="entry name" value="RNaseH_sf"/>
</dbReference>
<evidence type="ECO:0000313" key="2">
    <source>
        <dbReference type="EMBL" id="GMH21491.1"/>
    </source>
</evidence>
<protein>
    <recommendedName>
        <fullName evidence="1">Integrase zinc-binding domain-containing protein</fullName>
    </recommendedName>
</protein>
<dbReference type="InterPro" id="IPR012337">
    <property type="entry name" value="RNaseH-like_sf"/>
</dbReference>
<dbReference type="Proteomes" id="UP001279734">
    <property type="component" value="Unassembled WGS sequence"/>
</dbReference>
<dbReference type="AlphaFoldDB" id="A0AAD3T2N0"/>